<gene>
    <name evidence="1" type="ORF">SAMN04487963_3065</name>
</gene>
<dbReference type="Proteomes" id="UP000198519">
    <property type="component" value="Unassembled WGS sequence"/>
</dbReference>
<dbReference type="RefSeq" id="WP_139214390.1">
    <property type="nucleotide sequence ID" value="NZ_FOUE01000005.1"/>
</dbReference>
<dbReference type="STRING" id="488535.SAMN04487963_3065"/>
<protein>
    <submittedName>
        <fullName evidence="1">Uncharacterized protein</fullName>
    </submittedName>
</protein>
<sequence>MSRHFLIAFFSAVSMVYSGHLYAGLPAGSVLIEPRGPEPMILEQGAIEADRVEVVFNSAGEVVQVNACESERLCTQARLLPARDIQFFMGNRRLSLDVVQELGKRAATITYDADTSMVEKVSYFEVTGGERDE</sequence>
<name>A0A1I4S7F8_9GAMM</name>
<keyword evidence="2" id="KW-1185">Reference proteome</keyword>
<accession>A0A1I4S7F8</accession>
<proteinExistence type="predicted"/>
<evidence type="ECO:0000313" key="1">
    <source>
        <dbReference type="EMBL" id="SFM60432.1"/>
    </source>
</evidence>
<organism evidence="1 2">
    <name type="scientific">Marinobacter zhejiangensis</name>
    <dbReference type="NCBI Taxonomy" id="488535"/>
    <lineage>
        <taxon>Bacteria</taxon>
        <taxon>Pseudomonadati</taxon>
        <taxon>Pseudomonadota</taxon>
        <taxon>Gammaproteobacteria</taxon>
        <taxon>Pseudomonadales</taxon>
        <taxon>Marinobacteraceae</taxon>
        <taxon>Marinobacter</taxon>
    </lineage>
</organism>
<dbReference type="AlphaFoldDB" id="A0A1I4S7F8"/>
<dbReference type="EMBL" id="FOUE01000005">
    <property type="protein sequence ID" value="SFM60432.1"/>
    <property type="molecule type" value="Genomic_DNA"/>
</dbReference>
<reference evidence="2" key="1">
    <citation type="submission" date="2016-10" db="EMBL/GenBank/DDBJ databases">
        <authorList>
            <person name="Varghese N."/>
            <person name="Submissions S."/>
        </authorList>
    </citation>
    <scope>NUCLEOTIDE SEQUENCE [LARGE SCALE GENOMIC DNA]</scope>
    <source>
        <strain evidence="2">CGMCC 1.7061</strain>
    </source>
</reference>
<evidence type="ECO:0000313" key="2">
    <source>
        <dbReference type="Proteomes" id="UP000198519"/>
    </source>
</evidence>